<dbReference type="Proteomes" id="UP000886339">
    <property type="component" value="Unassembled WGS sequence"/>
</dbReference>
<evidence type="ECO:0000313" key="2">
    <source>
        <dbReference type="EMBL" id="HEC06355.1"/>
    </source>
</evidence>
<reference evidence="2" key="1">
    <citation type="journal article" date="2020" name="mSystems">
        <title>Genome- and Community-Level Interaction Insights into Carbon Utilization and Element Cycling Functions of Hydrothermarchaeota in Hydrothermal Sediment.</title>
        <authorList>
            <person name="Zhou Z."/>
            <person name="Liu Y."/>
            <person name="Xu W."/>
            <person name="Pan J."/>
            <person name="Luo Z.H."/>
            <person name="Li M."/>
        </authorList>
    </citation>
    <scope>NUCLEOTIDE SEQUENCE [LARGE SCALE GENOMIC DNA]</scope>
    <source>
        <strain evidence="2">HyVt-458</strain>
    </source>
</reference>
<evidence type="ECO:0000256" key="1">
    <source>
        <dbReference type="SAM" id="SignalP"/>
    </source>
</evidence>
<feature type="chain" id="PRO_5032447618" evidence="1">
    <location>
        <begin position="26"/>
        <end position="212"/>
    </location>
</feature>
<feature type="signal peptide" evidence="1">
    <location>
        <begin position="1"/>
        <end position="25"/>
    </location>
</feature>
<name>A0A831RX36_9GAMM</name>
<comment type="caution">
    <text evidence="2">The sequence shown here is derived from an EMBL/GenBank/DDBJ whole genome shotgun (WGS) entry which is preliminary data.</text>
</comment>
<sequence length="212" mass="24949">MRKTGFTIISTTLAALFCLSSAGFASSYYQPGHDYTSKEAKHACKSEIREKIWSDHRYIKKVEFTRGSISTWRETYSKTGVRGKGRFLNRKDNWRPFDFTCIYSPDQERVVSASYRKTSSDWGSNRPDYNDGRHACRQEIDRKILRKHESASRIHWLDRTVRKNHDGRHRVTYTGSGQFTGGRGRTRHFEFRCTYNQRNDDVSNAWVDIDRR</sequence>
<dbReference type="EMBL" id="DRLF01000209">
    <property type="protein sequence ID" value="HEC06355.1"/>
    <property type="molecule type" value="Genomic_DNA"/>
</dbReference>
<gene>
    <name evidence="2" type="ORF">ENJ12_05870</name>
</gene>
<protein>
    <submittedName>
        <fullName evidence="2">Uncharacterized protein</fullName>
    </submittedName>
</protein>
<keyword evidence="1" id="KW-0732">Signal</keyword>
<proteinExistence type="predicted"/>
<organism evidence="2">
    <name type="scientific">Thiolapillus brandeum</name>
    <dbReference type="NCBI Taxonomy" id="1076588"/>
    <lineage>
        <taxon>Bacteria</taxon>
        <taxon>Pseudomonadati</taxon>
        <taxon>Pseudomonadota</taxon>
        <taxon>Gammaproteobacteria</taxon>
        <taxon>Chromatiales</taxon>
        <taxon>Sedimenticolaceae</taxon>
        <taxon>Thiolapillus</taxon>
    </lineage>
</organism>
<accession>A0A831RX36</accession>
<dbReference type="AlphaFoldDB" id="A0A831RX36"/>